<evidence type="ECO:0000259" key="2">
    <source>
        <dbReference type="Pfam" id="PF20150"/>
    </source>
</evidence>
<feature type="compositionally biased region" description="Basic and acidic residues" evidence="1">
    <location>
        <begin position="9"/>
        <end position="24"/>
    </location>
</feature>
<dbReference type="PANTHER" id="PTHR35910:SF1">
    <property type="entry name" value="2EXR DOMAIN-CONTAINING PROTEIN"/>
    <property type="match status" value="1"/>
</dbReference>
<proteinExistence type="predicted"/>
<feature type="compositionally biased region" description="Acidic residues" evidence="1">
    <location>
        <begin position="516"/>
        <end position="531"/>
    </location>
</feature>
<comment type="caution">
    <text evidence="3">The sequence shown here is derived from an EMBL/GenBank/DDBJ whole genome shotgun (WGS) entry which is preliminary data.</text>
</comment>
<feature type="compositionally biased region" description="Acidic residues" evidence="1">
    <location>
        <begin position="802"/>
        <end position="835"/>
    </location>
</feature>
<dbReference type="EMBL" id="JAWCUI010000017">
    <property type="protein sequence ID" value="KAL1897998.1"/>
    <property type="molecule type" value="Genomic_DNA"/>
</dbReference>
<feature type="domain" description="2EXR" evidence="2">
    <location>
        <begin position="197"/>
        <end position="291"/>
    </location>
</feature>
<reference evidence="3 4" key="1">
    <citation type="journal article" date="2024" name="IMA Fungus">
        <title>IMA Genome - F19 : A genome assembly and annotation guide to empower mycologists, including annotated draft genome sequences of Ceratocystis pirilliformis, Diaporthe australafricana, Fusarium ophioides, Paecilomyces lecythidis, and Sporothrix stenoceras.</title>
        <authorList>
            <person name="Aylward J."/>
            <person name="Wilson A.M."/>
            <person name="Visagie C.M."/>
            <person name="Spraker J."/>
            <person name="Barnes I."/>
            <person name="Buitendag C."/>
            <person name="Ceriani C."/>
            <person name="Del Mar Angel L."/>
            <person name="du Plessis D."/>
            <person name="Fuchs T."/>
            <person name="Gasser K."/>
            <person name="Kramer D."/>
            <person name="Li W."/>
            <person name="Munsamy K."/>
            <person name="Piso A."/>
            <person name="Price J.L."/>
            <person name="Sonnekus B."/>
            <person name="Thomas C."/>
            <person name="van der Nest A."/>
            <person name="van Dijk A."/>
            <person name="van Heerden A."/>
            <person name="van Vuuren N."/>
            <person name="Yilmaz N."/>
            <person name="Duong T.A."/>
            <person name="van der Merwe N.A."/>
            <person name="Wingfield M.J."/>
            <person name="Wingfield B.D."/>
        </authorList>
    </citation>
    <scope>NUCLEOTIDE SEQUENCE [LARGE SCALE GENOMIC DNA]</scope>
    <source>
        <strain evidence="3 4">CMW 5346</strain>
    </source>
</reference>
<dbReference type="Proteomes" id="UP001583186">
    <property type="component" value="Unassembled WGS sequence"/>
</dbReference>
<gene>
    <name evidence="3" type="ORF">Sste5346_003854</name>
</gene>
<dbReference type="PANTHER" id="PTHR35910">
    <property type="entry name" value="2EXR DOMAIN-CONTAINING PROTEIN"/>
    <property type="match status" value="1"/>
</dbReference>
<feature type="region of interest" description="Disordered" evidence="1">
    <location>
        <begin position="1"/>
        <end position="115"/>
    </location>
</feature>
<feature type="compositionally biased region" description="Basic and acidic residues" evidence="1">
    <location>
        <begin position="749"/>
        <end position="762"/>
    </location>
</feature>
<accession>A0ABR3ZBE5</accession>
<feature type="compositionally biased region" description="Acidic residues" evidence="1">
    <location>
        <begin position="621"/>
        <end position="667"/>
    </location>
</feature>
<evidence type="ECO:0000256" key="1">
    <source>
        <dbReference type="SAM" id="MobiDB-lite"/>
    </source>
</evidence>
<feature type="compositionally biased region" description="Acidic residues" evidence="1">
    <location>
        <begin position="768"/>
        <end position="779"/>
    </location>
</feature>
<feature type="compositionally biased region" description="Acidic residues" evidence="1">
    <location>
        <begin position="80"/>
        <end position="109"/>
    </location>
</feature>
<sequence length="835" mass="94414">MSDSEESGSDGRNEMDDGRGHAFVDDEAEESGEDAGTEGDDESGSGFVTEEDDDDEPDLESERRNIFNLMGPRIRGEIPSDLDDEDDSEDDSEEDEDDEEEDDEDSAGIDDERRWEQTTQRLMDLASYADFGEDDYPDSSDIGTDYDFGAYDSDDSWDNTVEEDPHGNITTHLNIKKMTKRLKFFTGREKYPGTRSFPKFTQLPAELRLRIWELYCSELQRKQRVIQVYMQRHGRLTPAVTMDQQTKAVRRLMSICHETREMGTKALPDVLPVGHSKHDKAVIRFNAETDLVHFLDEHPFGLNAVGSSDTDENPWNTSGPMARERDVALNKQKKNHDVPEPYTNVRNLVIGDMLQRSREPGAYHDHHFGHSHIELVSSEDASHRRPEELRGKIYEDSIKYLFPNVQNIYVSEDGAFRRSDKWAGHLRSYQRYHVRAYEVNEYGDGKQGVEYLYLWHAPPKEPRRRSHNAITNGAEDEASSSKEDEQKEKEDKSEAEATGEASAAGESADNNAANGENDENDENNEDADNNDDDHNQPKYPEIPGDFKDGVVINHFSSMREKGVRFSRLLFFENEGLDDYWDLQKGCRPDGSWPNNVYGDPEQDQMPARYEEDEGHGGAWGEFDDEEDDSMIDDDPIDSSDEEDNSGDSDEWEEIDEEDDLDGDDDDAPPPLAAMFSSPEPEPEEVEGAAETQVSRGKKRRVVSDSDDEDSDDEDAGPAAKKSKTSAGLSKRQRRTVNVSSDEAEDDDDKKDNKKDKGDESSSHTEAGSDSDDDDEDEDDKPAKPLTLMQKLAQGRKSNPISIDDDVEEDEDDEEADEDAGDYGEGDEDEDDEDDE</sequence>
<name>A0ABR3ZBE5_9PEZI</name>
<evidence type="ECO:0000313" key="4">
    <source>
        <dbReference type="Proteomes" id="UP001583186"/>
    </source>
</evidence>
<feature type="compositionally biased region" description="Low complexity" evidence="1">
    <location>
        <begin position="496"/>
        <end position="515"/>
    </location>
</feature>
<feature type="compositionally biased region" description="Acidic residues" evidence="1">
    <location>
        <begin position="704"/>
        <end position="715"/>
    </location>
</feature>
<feature type="compositionally biased region" description="Basic and acidic residues" evidence="1">
    <location>
        <begin position="479"/>
        <end position="495"/>
    </location>
</feature>
<evidence type="ECO:0000313" key="3">
    <source>
        <dbReference type="EMBL" id="KAL1897998.1"/>
    </source>
</evidence>
<protein>
    <recommendedName>
        <fullName evidence="2">2EXR domain-containing protein</fullName>
    </recommendedName>
</protein>
<feature type="compositionally biased region" description="Acidic residues" evidence="1">
    <location>
        <begin position="25"/>
        <end position="59"/>
    </location>
</feature>
<feature type="region of interest" description="Disordered" evidence="1">
    <location>
        <begin position="580"/>
        <end position="835"/>
    </location>
</feature>
<organism evidence="3 4">
    <name type="scientific">Sporothrix stenoceras</name>
    <dbReference type="NCBI Taxonomy" id="5173"/>
    <lineage>
        <taxon>Eukaryota</taxon>
        <taxon>Fungi</taxon>
        <taxon>Dikarya</taxon>
        <taxon>Ascomycota</taxon>
        <taxon>Pezizomycotina</taxon>
        <taxon>Sordariomycetes</taxon>
        <taxon>Sordariomycetidae</taxon>
        <taxon>Ophiostomatales</taxon>
        <taxon>Ophiostomataceae</taxon>
        <taxon>Sporothrix</taxon>
    </lineage>
</organism>
<dbReference type="InterPro" id="IPR045518">
    <property type="entry name" value="2EXR"/>
</dbReference>
<feature type="region of interest" description="Disordered" evidence="1">
    <location>
        <begin position="460"/>
        <end position="545"/>
    </location>
</feature>
<keyword evidence="4" id="KW-1185">Reference proteome</keyword>
<dbReference type="Pfam" id="PF20150">
    <property type="entry name" value="2EXR"/>
    <property type="match status" value="1"/>
</dbReference>